<dbReference type="AlphaFoldDB" id="A0A1G6UXD2"/>
<dbReference type="PANTHER" id="PTHR30528:SF0">
    <property type="entry name" value="CYTOPLASMIC PROTEIN"/>
    <property type="match status" value="1"/>
</dbReference>
<dbReference type="GO" id="GO:0003677">
    <property type="term" value="F:DNA binding"/>
    <property type="evidence" value="ECO:0007669"/>
    <property type="project" value="UniProtKB-KW"/>
</dbReference>
<dbReference type="Proteomes" id="UP000183507">
    <property type="component" value="Unassembled WGS sequence"/>
</dbReference>
<evidence type="ECO:0000313" key="1">
    <source>
        <dbReference type="EMBL" id="SDD45914.1"/>
    </source>
</evidence>
<dbReference type="Pfam" id="PF06224">
    <property type="entry name" value="AlkZ-like"/>
    <property type="match status" value="1"/>
</dbReference>
<dbReference type="InterPro" id="IPR009351">
    <property type="entry name" value="AlkZ-like"/>
</dbReference>
<accession>A0A1G6UXD2</accession>
<name>A0A1G6UXD2_9BACI</name>
<reference evidence="2" key="1">
    <citation type="submission" date="2016-10" db="EMBL/GenBank/DDBJ databases">
        <authorList>
            <person name="Varghese N."/>
        </authorList>
    </citation>
    <scope>NUCLEOTIDE SEQUENCE [LARGE SCALE GENOMIC DNA]</scope>
    <source>
        <strain evidence="2">KPR-7A</strain>
    </source>
</reference>
<dbReference type="EMBL" id="FMZR01000006">
    <property type="protein sequence ID" value="SDD45914.1"/>
    <property type="molecule type" value="Genomic_DNA"/>
</dbReference>
<keyword evidence="1" id="KW-0238">DNA-binding</keyword>
<evidence type="ECO:0000313" key="2">
    <source>
        <dbReference type="Proteomes" id="UP000183507"/>
    </source>
</evidence>
<sequence length="404" mass="48149">MHKISKEKAIRMFLYKQNLYYEPKLQGKEGIIRILEDLGLIQIDTINIFSRSHNLVFHSRLKSYKESDLIELYQERQVFESYVHAMSLLPTNQFKYTSHRLFEFKQSLFVKLSKEEIDFILSVYHLILTSNPLTTKEISEHFYTTKTDLANWEMSPVRSALDSLWRSGMVQVIRDLKFNKLYIPSDTCEKNEMEVFNFEETYSYYCISALKSMGIASAKDIADYYRIKLNIVNQTITRLIEKNVIKPINIEHVTELFYILEVDQDFIFGNTLNDEPQHMSFLSPFDNLIWYRIRLMNLFEVDYRLESYLPKNQRKYGYYALPILIKGKIIGTIDLKLDKKLNVLFIENLFFYNSFDATYYKNEFEILIKKYMDIFNIKNLKISNDFWGKVNYGQTLNKLIEAII</sequence>
<protein>
    <submittedName>
        <fullName evidence="1">Winged helix DNA-binding domain-containing protein</fullName>
    </submittedName>
</protein>
<dbReference type="RefSeq" id="WP_064472842.1">
    <property type="nucleotide sequence ID" value="NZ_FMZR01000006.1"/>
</dbReference>
<organism evidence="1 2">
    <name type="scientific">Bacillus wiedmannii</name>
    <dbReference type="NCBI Taxonomy" id="1890302"/>
    <lineage>
        <taxon>Bacteria</taxon>
        <taxon>Bacillati</taxon>
        <taxon>Bacillota</taxon>
        <taxon>Bacilli</taxon>
        <taxon>Bacillales</taxon>
        <taxon>Bacillaceae</taxon>
        <taxon>Bacillus</taxon>
        <taxon>Bacillus cereus group</taxon>
    </lineage>
</organism>
<gene>
    <name evidence="1" type="ORF">SAMN04487767_106135</name>
</gene>
<proteinExistence type="predicted"/>
<dbReference type="PANTHER" id="PTHR30528">
    <property type="entry name" value="CYTOPLASMIC PROTEIN"/>
    <property type="match status" value="1"/>
</dbReference>